<dbReference type="GO" id="GO:0005829">
    <property type="term" value="C:cytosol"/>
    <property type="evidence" value="ECO:0007669"/>
    <property type="project" value="TreeGrafter"/>
</dbReference>
<dbReference type="GO" id="GO:0000156">
    <property type="term" value="F:phosphorelay response regulator activity"/>
    <property type="evidence" value="ECO:0007669"/>
    <property type="project" value="TreeGrafter"/>
</dbReference>
<dbReference type="InterPro" id="IPR001789">
    <property type="entry name" value="Sig_transdc_resp-reg_receiver"/>
</dbReference>
<feature type="DNA-binding region" description="OmpR/PhoB-type" evidence="9">
    <location>
        <begin position="130"/>
        <end position="229"/>
    </location>
</feature>
<dbReference type="InterPro" id="IPR011006">
    <property type="entry name" value="CheY-like_superfamily"/>
</dbReference>
<dbReference type="Proteomes" id="UP000233534">
    <property type="component" value="Chromosome"/>
</dbReference>
<keyword evidence="6" id="KW-0804">Transcription</keyword>
<feature type="modified residue" description="4-aspartylphosphate" evidence="8">
    <location>
        <position position="54"/>
    </location>
</feature>
<evidence type="ECO:0000256" key="1">
    <source>
        <dbReference type="ARBA" id="ARBA00018672"/>
    </source>
</evidence>
<proteinExistence type="predicted"/>
<dbReference type="CDD" id="cd17574">
    <property type="entry name" value="REC_OmpR"/>
    <property type="match status" value="1"/>
</dbReference>
<evidence type="ECO:0000259" key="10">
    <source>
        <dbReference type="PROSITE" id="PS50110"/>
    </source>
</evidence>
<keyword evidence="5 9" id="KW-0238">DNA-binding</keyword>
<evidence type="ECO:0000256" key="8">
    <source>
        <dbReference type="PROSITE-ProRule" id="PRU00169"/>
    </source>
</evidence>
<evidence type="ECO:0000256" key="5">
    <source>
        <dbReference type="ARBA" id="ARBA00023125"/>
    </source>
</evidence>
<protein>
    <recommendedName>
        <fullName evidence="1">Stage 0 sporulation protein A homolog</fullName>
    </recommendedName>
</protein>
<evidence type="ECO:0000256" key="4">
    <source>
        <dbReference type="ARBA" id="ARBA00023015"/>
    </source>
</evidence>
<dbReference type="Pfam" id="PF00072">
    <property type="entry name" value="Response_reg"/>
    <property type="match status" value="1"/>
</dbReference>
<keyword evidence="13" id="KW-1185">Reference proteome</keyword>
<accession>A0A2K9E7S3</accession>
<dbReference type="KEGG" id="hsc:HVS_13305"/>
<dbReference type="InterPro" id="IPR039420">
    <property type="entry name" value="WalR-like"/>
</dbReference>
<dbReference type="SMART" id="SM00448">
    <property type="entry name" value="REC"/>
    <property type="match status" value="1"/>
</dbReference>
<dbReference type="InterPro" id="IPR001867">
    <property type="entry name" value="OmpR/PhoB-type_DNA-bd"/>
</dbReference>
<feature type="domain" description="Response regulatory" evidence="10">
    <location>
        <begin position="4"/>
        <end position="119"/>
    </location>
</feature>
<evidence type="ECO:0000313" key="13">
    <source>
        <dbReference type="Proteomes" id="UP000233534"/>
    </source>
</evidence>
<dbReference type="Gene3D" id="1.10.10.10">
    <property type="entry name" value="Winged helix-like DNA-binding domain superfamily/Winged helix DNA-binding domain"/>
    <property type="match status" value="1"/>
</dbReference>
<organism evidence="12 13">
    <name type="scientific">Acetivibrio saccincola</name>
    <dbReference type="NCBI Taxonomy" id="1677857"/>
    <lineage>
        <taxon>Bacteria</taxon>
        <taxon>Bacillati</taxon>
        <taxon>Bacillota</taxon>
        <taxon>Clostridia</taxon>
        <taxon>Eubacteriales</taxon>
        <taxon>Oscillospiraceae</taxon>
        <taxon>Acetivibrio</taxon>
    </lineage>
</organism>
<gene>
    <name evidence="12" type="primary">walR2</name>
    <name evidence="12" type="ORF">HVS_13305</name>
</gene>
<evidence type="ECO:0000313" key="12">
    <source>
        <dbReference type="EMBL" id="AUG58528.1"/>
    </source>
</evidence>
<evidence type="ECO:0000256" key="9">
    <source>
        <dbReference type="PROSITE-ProRule" id="PRU01091"/>
    </source>
</evidence>
<dbReference type="GO" id="GO:0000976">
    <property type="term" value="F:transcription cis-regulatory region binding"/>
    <property type="evidence" value="ECO:0007669"/>
    <property type="project" value="TreeGrafter"/>
</dbReference>
<dbReference type="Gene3D" id="3.40.50.2300">
    <property type="match status" value="1"/>
</dbReference>
<evidence type="ECO:0000256" key="7">
    <source>
        <dbReference type="ARBA" id="ARBA00024867"/>
    </source>
</evidence>
<dbReference type="GO" id="GO:0006355">
    <property type="term" value="P:regulation of DNA-templated transcription"/>
    <property type="evidence" value="ECO:0007669"/>
    <property type="project" value="InterPro"/>
</dbReference>
<dbReference type="InterPro" id="IPR016032">
    <property type="entry name" value="Sig_transdc_resp-reg_C-effctor"/>
</dbReference>
<dbReference type="SMART" id="SM00862">
    <property type="entry name" value="Trans_reg_C"/>
    <property type="match status" value="1"/>
</dbReference>
<keyword evidence="2 8" id="KW-0597">Phosphoprotein</keyword>
<dbReference type="RefSeq" id="WP_101303059.1">
    <property type="nucleotide sequence ID" value="NZ_CP025197.1"/>
</dbReference>
<dbReference type="CDD" id="cd00383">
    <property type="entry name" value="trans_reg_C"/>
    <property type="match status" value="1"/>
</dbReference>
<dbReference type="PANTHER" id="PTHR48111">
    <property type="entry name" value="REGULATOR OF RPOS"/>
    <property type="match status" value="1"/>
</dbReference>
<dbReference type="InterPro" id="IPR036388">
    <property type="entry name" value="WH-like_DNA-bd_sf"/>
</dbReference>
<comment type="function">
    <text evidence="7">May play the central regulatory role in sporulation. It may be an element of the effector pathway responsible for the activation of sporulation genes in response to nutritional stress. Spo0A may act in concert with spo0H (a sigma factor) to control the expression of some genes that are critical to the sporulation process.</text>
</comment>
<dbReference type="SUPFAM" id="SSF52172">
    <property type="entry name" value="CheY-like"/>
    <property type="match status" value="1"/>
</dbReference>
<keyword evidence="4" id="KW-0805">Transcription regulation</keyword>
<keyword evidence="3" id="KW-0902">Two-component regulatory system</keyword>
<sequence length="233" mass="26790">MAAKILILEDDESIRSMLVVNFKKHNFSVYECATGEEALSVAQTHPDIDIAVLDIMLPGIDGVEVCKVLREKYPFMGIIMLTAKTQERDKVYALESGADDYVTKPFGISELMARVNSLLRRVKINTEIDKRKITQGKFEIDDSSKNFCKEGQKIDLTPTEFSIMKLFMENPGRAFDRDEILTKVWGEYYFGELKIVDVNIRRLRKKIEEDPSNPKYIETVWGVGYRWKEEGTS</sequence>
<name>A0A2K9E7S3_9FIRM</name>
<dbReference type="SUPFAM" id="SSF46894">
    <property type="entry name" value="C-terminal effector domain of the bipartite response regulators"/>
    <property type="match status" value="1"/>
</dbReference>
<evidence type="ECO:0000256" key="2">
    <source>
        <dbReference type="ARBA" id="ARBA00022553"/>
    </source>
</evidence>
<evidence type="ECO:0000256" key="6">
    <source>
        <dbReference type="ARBA" id="ARBA00023163"/>
    </source>
</evidence>
<dbReference type="FunFam" id="1.10.10.10:FF:000018">
    <property type="entry name" value="DNA-binding response regulator ResD"/>
    <property type="match status" value="1"/>
</dbReference>
<dbReference type="GO" id="GO:0032993">
    <property type="term" value="C:protein-DNA complex"/>
    <property type="evidence" value="ECO:0007669"/>
    <property type="project" value="TreeGrafter"/>
</dbReference>
<dbReference type="AlphaFoldDB" id="A0A2K9E7S3"/>
<dbReference type="Pfam" id="PF00486">
    <property type="entry name" value="Trans_reg_C"/>
    <property type="match status" value="1"/>
</dbReference>
<feature type="domain" description="OmpR/PhoB-type" evidence="11">
    <location>
        <begin position="130"/>
        <end position="229"/>
    </location>
</feature>
<dbReference type="PANTHER" id="PTHR48111:SF54">
    <property type="entry name" value="STAGE 0 SPORULATION PROTEIN A HOMOLOG"/>
    <property type="match status" value="1"/>
</dbReference>
<evidence type="ECO:0000259" key="11">
    <source>
        <dbReference type="PROSITE" id="PS51755"/>
    </source>
</evidence>
<evidence type="ECO:0000256" key="3">
    <source>
        <dbReference type="ARBA" id="ARBA00023012"/>
    </source>
</evidence>
<dbReference type="PROSITE" id="PS50110">
    <property type="entry name" value="RESPONSE_REGULATORY"/>
    <property type="match status" value="1"/>
</dbReference>
<dbReference type="Gene3D" id="6.10.250.690">
    <property type="match status" value="1"/>
</dbReference>
<dbReference type="EMBL" id="CP025197">
    <property type="protein sequence ID" value="AUG58528.1"/>
    <property type="molecule type" value="Genomic_DNA"/>
</dbReference>
<dbReference type="PROSITE" id="PS51755">
    <property type="entry name" value="OMPR_PHOB"/>
    <property type="match status" value="1"/>
</dbReference>
<reference evidence="12 13" key="1">
    <citation type="submission" date="2017-12" db="EMBL/GenBank/DDBJ databases">
        <title>Complete genome sequence of Herbivorax saccincola GGR1, a novel Cellulosome-producing hydrolytic bacterium in a thermophilic biogas plant, established by Illumina and Nanopore MinION sequencing.</title>
        <authorList>
            <person name="Pechtl A."/>
            <person name="Ruckert C."/>
            <person name="Koeck D.E."/>
            <person name="Maus I."/>
            <person name="Winkler A."/>
            <person name="Kalinowski J."/>
            <person name="Puhler A."/>
            <person name="Schwarz W.W."/>
            <person name="Zverlov V.V."/>
            <person name="Schluter A."/>
            <person name="Liebl W."/>
        </authorList>
    </citation>
    <scope>NUCLEOTIDE SEQUENCE [LARGE SCALE GENOMIC DNA]</scope>
    <source>
        <strain evidence="13">SR1</strain>
    </source>
</reference>